<evidence type="ECO:0000256" key="1">
    <source>
        <dbReference type="SAM" id="Phobius"/>
    </source>
</evidence>
<dbReference type="PANTHER" id="PTHR40031">
    <property type="entry name" value="HYPOTHETICAL MEMBRANE SPANNING PROTEIN"/>
    <property type="match status" value="1"/>
</dbReference>
<protein>
    <submittedName>
        <fullName evidence="2">Metal-dependent hydrolase</fullName>
    </submittedName>
</protein>
<keyword evidence="2" id="KW-0378">Hydrolase</keyword>
<keyword evidence="3" id="KW-1185">Reference proteome</keyword>
<feature type="transmembrane region" description="Helical" evidence="1">
    <location>
        <begin position="93"/>
        <end position="113"/>
    </location>
</feature>
<proteinExistence type="predicted"/>
<feature type="transmembrane region" description="Helical" evidence="1">
    <location>
        <begin position="134"/>
        <end position="154"/>
    </location>
</feature>
<gene>
    <name evidence="2" type="ORF">IC621_15375</name>
</gene>
<keyword evidence="1" id="KW-0472">Membrane</keyword>
<feature type="transmembrane region" description="Helical" evidence="1">
    <location>
        <begin position="70"/>
        <end position="87"/>
    </location>
</feature>
<dbReference type="Pfam" id="PF04307">
    <property type="entry name" value="YdjM"/>
    <property type="match status" value="1"/>
</dbReference>
<dbReference type="PANTHER" id="PTHR40031:SF1">
    <property type="entry name" value="MEMBRANE-BOUND METAL-DEPENDENT HYDROLASE"/>
    <property type="match status" value="1"/>
</dbReference>
<evidence type="ECO:0000313" key="3">
    <source>
        <dbReference type="Proteomes" id="UP000626844"/>
    </source>
</evidence>
<dbReference type="GO" id="GO:0016787">
    <property type="term" value="F:hydrolase activity"/>
    <property type="evidence" value="ECO:0007669"/>
    <property type="project" value="UniProtKB-KW"/>
</dbReference>
<sequence length="340" mass="39132">MDTSTHVMMGIGLAGLAHLDPSIAASKEASQVILAATILGSNAPDFDYFIKILKGNGAYIEHHRGLSHSVPMLFVWCLLFSWPIYFINQEIPFMNLFLWTLLAIVIHVVMDLFNAYGTQAGRPLTKRWLSLNTIPLFDPFIFGLHLIGIGYWLFSENPGIGFLFIYLGIIFYLLIRFYYSTRIINQVKKYLHENGKLTVIPTLSFNKWNFVWESKSLFKVGHVNSKKITLVHEFEKRSAGEPIIAKSLIDQNVKHFFNNSAHQHVFVLPTLNGYEVRWIDLRFRTKNHYPYMAIVKMNESYEIQSSYTGWIHQSTLIDQKLQQVKSVSPPEKNSTHLSES</sequence>
<name>A0A926RX90_9BACI</name>
<keyword evidence="1" id="KW-0812">Transmembrane</keyword>
<reference evidence="2" key="1">
    <citation type="submission" date="2020-09" db="EMBL/GenBank/DDBJ databases">
        <title>A novel bacterium of genus Bacillus, isolated from South China Sea.</title>
        <authorList>
            <person name="Huang H."/>
            <person name="Mo K."/>
            <person name="Hu Y."/>
        </authorList>
    </citation>
    <scope>NUCLEOTIDE SEQUENCE</scope>
    <source>
        <strain evidence="2">IB182487</strain>
    </source>
</reference>
<feature type="transmembrane region" description="Helical" evidence="1">
    <location>
        <begin position="160"/>
        <end position="179"/>
    </location>
</feature>
<dbReference type="Proteomes" id="UP000626844">
    <property type="component" value="Unassembled WGS sequence"/>
</dbReference>
<dbReference type="EMBL" id="JACXAI010000020">
    <property type="protein sequence ID" value="MBD1381618.1"/>
    <property type="molecule type" value="Genomic_DNA"/>
</dbReference>
<keyword evidence="1" id="KW-1133">Transmembrane helix</keyword>
<dbReference type="InterPro" id="IPR053170">
    <property type="entry name" value="Transcription_regulator"/>
</dbReference>
<dbReference type="RefSeq" id="WP_191159216.1">
    <property type="nucleotide sequence ID" value="NZ_JACXAI010000020.1"/>
</dbReference>
<evidence type="ECO:0000313" key="2">
    <source>
        <dbReference type="EMBL" id="MBD1381618.1"/>
    </source>
</evidence>
<comment type="caution">
    <text evidence="2">The sequence shown here is derived from an EMBL/GenBank/DDBJ whole genome shotgun (WGS) entry which is preliminary data.</text>
</comment>
<accession>A0A926RX90</accession>
<organism evidence="2 3">
    <name type="scientific">Metabacillus arenae</name>
    <dbReference type="NCBI Taxonomy" id="2771434"/>
    <lineage>
        <taxon>Bacteria</taxon>
        <taxon>Bacillati</taxon>
        <taxon>Bacillota</taxon>
        <taxon>Bacilli</taxon>
        <taxon>Bacillales</taxon>
        <taxon>Bacillaceae</taxon>
        <taxon>Metabacillus</taxon>
    </lineage>
</organism>
<dbReference type="InterPro" id="IPR007404">
    <property type="entry name" value="YdjM-like"/>
</dbReference>
<dbReference type="AlphaFoldDB" id="A0A926RX90"/>